<dbReference type="Proteomes" id="UP001497600">
    <property type="component" value="Chromosome H"/>
</dbReference>
<sequence>MNSDEFASSSPIRTTPTYGQTTFLPTSSPIRMNRKRGSNDEDDEEYDSCEYSRKKIQQSRIHSEAHIRTVSMMMSSKQQQALSDGEEVTMEEPIKSSYHQKPYW</sequence>
<name>A0ABP0EPE2_9ASCO</name>
<gene>
    <name evidence="2" type="ORF">CAAN4_H22826</name>
</gene>
<evidence type="ECO:0000313" key="3">
    <source>
        <dbReference type="Proteomes" id="UP001497600"/>
    </source>
</evidence>
<accession>A0ABP0EPE2</accession>
<feature type="region of interest" description="Disordered" evidence="1">
    <location>
        <begin position="76"/>
        <end position="104"/>
    </location>
</feature>
<organism evidence="2 3">
    <name type="scientific">[Candida] anglica</name>
    <dbReference type="NCBI Taxonomy" id="148631"/>
    <lineage>
        <taxon>Eukaryota</taxon>
        <taxon>Fungi</taxon>
        <taxon>Dikarya</taxon>
        <taxon>Ascomycota</taxon>
        <taxon>Saccharomycotina</taxon>
        <taxon>Pichiomycetes</taxon>
        <taxon>Debaryomycetaceae</taxon>
        <taxon>Kurtzmaniella</taxon>
    </lineage>
</organism>
<evidence type="ECO:0000313" key="2">
    <source>
        <dbReference type="EMBL" id="CAK7922113.1"/>
    </source>
</evidence>
<feature type="compositionally biased region" description="Polar residues" evidence="1">
    <location>
        <begin position="1"/>
        <end position="30"/>
    </location>
</feature>
<evidence type="ECO:0000256" key="1">
    <source>
        <dbReference type="SAM" id="MobiDB-lite"/>
    </source>
</evidence>
<proteinExistence type="predicted"/>
<protein>
    <submittedName>
        <fullName evidence="2">Uncharacterized protein</fullName>
    </submittedName>
</protein>
<feature type="region of interest" description="Disordered" evidence="1">
    <location>
        <begin position="1"/>
        <end position="46"/>
    </location>
</feature>
<reference evidence="2 3" key="1">
    <citation type="submission" date="2024-01" db="EMBL/GenBank/DDBJ databases">
        <authorList>
            <consortium name="Genoscope - CEA"/>
            <person name="William W."/>
        </authorList>
    </citation>
    <scope>NUCLEOTIDE SEQUENCE [LARGE SCALE GENOMIC DNA]</scope>
    <source>
        <strain evidence="2 3">29B2s-10</strain>
    </source>
</reference>
<keyword evidence="3" id="KW-1185">Reference proteome</keyword>
<dbReference type="EMBL" id="OZ004260">
    <property type="protein sequence ID" value="CAK7922113.1"/>
    <property type="molecule type" value="Genomic_DNA"/>
</dbReference>